<protein>
    <submittedName>
        <fullName evidence="2">Uncharacterized protein</fullName>
    </submittedName>
</protein>
<organism evidence="2 3">
    <name type="scientific">Xylaria multiplex</name>
    <dbReference type="NCBI Taxonomy" id="323545"/>
    <lineage>
        <taxon>Eukaryota</taxon>
        <taxon>Fungi</taxon>
        <taxon>Dikarya</taxon>
        <taxon>Ascomycota</taxon>
        <taxon>Pezizomycotina</taxon>
        <taxon>Sordariomycetes</taxon>
        <taxon>Xylariomycetidae</taxon>
        <taxon>Xylariales</taxon>
        <taxon>Xylariaceae</taxon>
        <taxon>Xylaria</taxon>
    </lineage>
</organism>
<reference evidence="2 3" key="1">
    <citation type="submission" date="2019-12" db="EMBL/GenBank/DDBJ databases">
        <title>Draft genome sequence of the ascomycete Xylaria multiplex DSM 110363.</title>
        <authorList>
            <person name="Buettner E."/>
            <person name="Kellner H."/>
        </authorList>
    </citation>
    <scope>NUCLEOTIDE SEQUENCE [LARGE SCALE GENOMIC DNA]</scope>
    <source>
        <strain evidence="2 3">DSM 110363</strain>
    </source>
</reference>
<feature type="region of interest" description="Disordered" evidence="1">
    <location>
        <begin position="509"/>
        <end position="530"/>
    </location>
</feature>
<keyword evidence="3" id="KW-1185">Reference proteome</keyword>
<feature type="region of interest" description="Disordered" evidence="1">
    <location>
        <begin position="52"/>
        <end position="82"/>
    </location>
</feature>
<dbReference type="AlphaFoldDB" id="A0A7C8IXC8"/>
<name>A0A7C8IXC8_9PEZI</name>
<accession>A0A7C8IXC8</accession>
<feature type="region of interest" description="Disordered" evidence="1">
    <location>
        <begin position="326"/>
        <end position="347"/>
    </location>
</feature>
<evidence type="ECO:0000256" key="1">
    <source>
        <dbReference type="SAM" id="MobiDB-lite"/>
    </source>
</evidence>
<feature type="compositionally biased region" description="Low complexity" evidence="1">
    <location>
        <begin position="514"/>
        <end position="526"/>
    </location>
</feature>
<comment type="caution">
    <text evidence="2">The sequence shown here is derived from an EMBL/GenBank/DDBJ whole genome shotgun (WGS) entry which is preliminary data.</text>
</comment>
<feature type="compositionally biased region" description="Acidic residues" evidence="1">
    <location>
        <begin position="59"/>
        <end position="81"/>
    </location>
</feature>
<proteinExistence type="predicted"/>
<dbReference type="InParanoid" id="A0A7C8IXC8"/>
<evidence type="ECO:0000313" key="3">
    <source>
        <dbReference type="Proteomes" id="UP000481858"/>
    </source>
</evidence>
<sequence length="742" mass="83249">MTTPTATATATATIDLTQHSLHAVLARDKTLWQRPTRWTRAQLLALGVRHSRRRRRCGDEEDDSSDSEQEGDCDRDDGDDEETHHVVLPDLTEHLIGLQVSYMTEGASYEERVNFITALLRGARYLVPSTPSTPAEGQQIVDGVVYRPFTITWATPRLAVGPRTYNLHCLHHFLLGDKLVLPYVDSTAVLRQRWPVKRRRDRIRQFEPFITAVLISRAQSSCQPSCSSCSGTGDKNTENNTNANKLITTRLLFTHRDEKKYIHVYTAHISHALLDRFRHPNQPPATPSTDPLIRLDHRRIPYQPQNTFRQRLLAAVSITAVVKITAASSRKRPPSPDGCADTVKRPRLSDHPRRPFCGLDVNLELTSTSALRQRRPVPLCKLDAKLPPGSSWTARELATFRVVVKATNTRLHPFLLESTAACDDFLSNPAIIDLLQPTPTLWDRTESDLMTQYGGPLGQFWAALAEVVRLDHATGVKQNHDIPGSPLGQPTPKRNRIAVNHEDMVDSNTLQIGSSSPAQPSSQASPKGDAFVPADGAPFMTRDFNTQHLLSCFVRCALYSIPFDDWGKSNRIEVRTPVTATVTMSEGWIIQAEDDGGLKKRRRRNLQDHSPAYPYGCFTRSGRLVYCYDALFETKRGFGQIYNGRPSISDNWLGQMTAEALVGRLARAEIYNTEHIFVIAAARSFVCFLCFEISDAYLADIQGGDPTMVLPVTCTSWLDLNDYTERRYAAENIARLVRFVGR</sequence>
<dbReference type="OrthoDB" id="4646997at2759"/>
<gene>
    <name evidence="2" type="ORF">GQX73_g4926</name>
</gene>
<evidence type="ECO:0000313" key="2">
    <source>
        <dbReference type="EMBL" id="KAF2968662.1"/>
    </source>
</evidence>
<dbReference type="EMBL" id="WUBL01000047">
    <property type="protein sequence ID" value="KAF2968662.1"/>
    <property type="molecule type" value="Genomic_DNA"/>
</dbReference>
<dbReference type="Proteomes" id="UP000481858">
    <property type="component" value="Unassembled WGS sequence"/>
</dbReference>